<protein>
    <submittedName>
        <fullName evidence="1">Uncharacterized protein</fullName>
    </submittedName>
</protein>
<sequence length="286" mass="32823">MQKVMRILRKLYKHENSQYDGQREVSLYKADALSIKELDALSQIDWQLNAIECFGSHVEIMDKLQSLKENTSLTRQRCLDTFIAGVGGSYLRGRSVLSAFHKLHNLPLHDYQEKPQLACCWVCSDHDKTKHINDSYFQYCLYYGNSYTSNASYAYLNLKHLATVEPVIPTDNDKAVFNQLLDLLRFAPENETPGRFEKRLTESKLISGNKYTQRGILDSLALIGVIPNQFVPLSLDNWTDFGDIASEENKLNNTKGRSDMEMPWAGWKGILKIDEEKVAEYFGSYL</sequence>
<organism evidence="1 2">
    <name type="scientific">Providencia burhodogranariea DSM 19968</name>
    <dbReference type="NCBI Taxonomy" id="1141662"/>
    <lineage>
        <taxon>Bacteria</taxon>
        <taxon>Pseudomonadati</taxon>
        <taxon>Pseudomonadota</taxon>
        <taxon>Gammaproteobacteria</taxon>
        <taxon>Enterobacterales</taxon>
        <taxon>Morganellaceae</taxon>
        <taxon>Providencia</taxon>
    </lineage>
</organism>
<dbReference type="Proteomes" id="UP000009336">
    <property type="component" value="Unassembled WGS sequence"/>
</dbReference>
<keyword evidence="2" id="KW-1185">Reference proteome</keyword>
<reference evidence="1 2" key="1">
    <citation type="journal article" date="2012" name="BMC Genomics">
        <title>Comparative genomics of bacteria in the genus Providencia isolated from wild Drosophila melanogaster.</title>
        <authorList>
            <person name="Galac M.R."/>
            <person name="Lazzaro B.P."/>
        </authorList>
    </citation>
    <scope>NUCLEOTIDE SEQUENCE [LARGE SCALE GENOMIC DNA]</scope>
    <source>
        <strain evidence="1 2">DSM 19968</strain>
    </source>
</reference>
<evidence type="ECO:0000313" key="2">
    <source>
        <dbReference type="Proteomes" id="UP000009336"/>
    </source>
</evidence>
<dbReference type="EMBL" id="AKKL01000012">
    <property type="protein sequence ID" value="EKT63837.1"/>
    <property type="molecule type" value="Genomic_DNA"/>
</dbReference>
<dbReference type="HOGENOM" id="CLU_081773_0_0_6"/>
<dbReference type="AlphaFoldDB" id="K8X2E4"/>
<name>K8X2E4_9GAMM</name>
<accession>K8X2E4</accession>
<gene>
    <name evidence="1" type="ORF">OOA_03209</name>
</gene>
<dbReference type="PATRIC" id="fig|1141662.3.peg.648"/>
<dbReference type="eggNOG" id="ENOG502ZPFC">
    <property type="taxonomic scope" value="Bacteria"/>
</dbReference>
<dbReference type="RefSeq" id="WP_008910684.1">
    <property type="nucleotide sequence ID" value="NZ_KB233222.1"/>
</dbReference>
<evidence type="ECO:0000313" key="1">
    <source>
        <dbReference type="EMBL" id="EKT63837.1"/>
    </source>
</evidence>
<proteinExistence type="predicted"/>
<comment type="caution">
    <text evidence="1">The sequence shown here is derived from an EMBL/GenBank/DDBJ whole genome shotgun (WGS) entry which is preliminary data.</text>
</comment>